<evidence type="ECO:0000256" key="2">
    <source>
        <dbReference type="SAM" id="MobiDB-lite"/>
    </source>
</evidence>
<dbReference type="GO" id="GO:0030686">
    <property type="term" value="C:90S preribosome"/>
    <property type="evidence" value="ECO:0007669"/>
    <property type="project" value="TreeGrafter"/>
</dbReference>
<dbReference type="PROSITE" id="PS50077">
    <property type="entry name" value="HEAT_REPEAT"/>
    <property type="match status" value="1"/>
</dbReference>
<dbReference type="Pfam" id="PF07539">
    <property type="entry name" value="UTP20_N"/>
    <property type="match status" value="1"/>
</dbReference>
<dbReference type="PANTHER" id="PTHR17695:SF11">
    <property type="entry name" value="SMALL SUBUNIT PROCESSOME COMPONENT 20 HOMOLOG"/>
    <property type="match status" value="1"/>
</dbReference>
<dbReference type="InterPro" id="IPR021133">
    <property type="entry name" value="HEAT_type_2"/>
</dbReference>
<dbReference type="HOGENOM" id="CLU_000327_1_1_1"/>
<dbReference type="PANTHER" id="PTHR17695">
    <property type="entry name" value="SMALL SUBUNIT PROCESSOME COMPONENT 20 HOMOLOG"/>
    <property type="match status" value="1"/>
</dbReference>
<dbReference type="InterPro" id="IPR011989">
    <property type="entry name" value="ARM-like"/>
</dbReference>
<dbReference type="InterPro" id="IPR057525">
    <property type="entry name" value="UTP20_C"/>
</dbReference>
<protein>
    <submittedName>
        <fullName evidence="6">Putative u3 small nucleolar rna-associated protein 20 protein</fullName>
    </submittedName>
</protein>
<dbReference type="GO" id="GO:0032040">
    <property type="term" value="C:small-subunit processome"/>
    <property type="evidence" value="ECO:0007669"/>
    <property type="project" value="TreeGrafter"/>
</dbReference>
<evidence type="ECO:0000313" key="7">
    <source>
        <dbReference type="Proteomes" id="UP000014074"/>
    </source>
</evidence>
<evidence type="ECO:0000313" key="6">
    <source>
        <dbReference type="EMBL" id="EOO00483.1"/>
    </source>
</evidence>
<dbReference type="RefSeq" id="XP_007914778.1">
    <property type="nucleotide sequence ID" value="XM_007916587.1"/>
</dbReference>
<evidence type="ECO:0000259" key="5">
    <source>
        <dbReference type="Pfam" id="PF23099"/>
    </source>
</evidence>
<dbReference type="Pfam" id="PF23099">
    <property type="entry name" value="UTP20_C"/>
    <property type="match status" value="1"/>
</dbReference>
<sequence length="1869" mass="211202">MMTIRLSPVWDEAIEAMKAIATTKTADDVISSLAFEWLDVPSPKWEGRSNEVVGTKRYGLTDFECQNFDRLRDVAKETTRLIDDPTDVMLQTFEDRQEIVLARPENARHKALKILTAIPAVAEKRSRKLVPYLFAVSDSGDAFADEEDGEETIQQEAWFLTDKKALIGVFAQFINPKVLYQSSRVYNALLTFMANRDIEVQKLALKAILTWKLDGIKPYQEHLEYLLDEARFKNELTVLFQGDQKIQPEHRAELMPVLLRLLYGRAISKKGAASGRNGLHATRLAVIRNLSVEDLGGFIEIALGDLWQIRIVDDSGLQETAFKNEVVSARKQVGVLNMTESIINELGTDVSVYMEPLVNAVLYCLISTCRKLQATNEDNDEEDGERSENSLLKVARTTSLKCLCALFRNNTSFDWTPYREHMVSEAISPRIEKLALETTQGVSWTWRILETWSLLPRNALFLSLDQRIIPEITKSLSIEKGKDEPKIFALGIIRNLVKLAQAPAAESEFNELIQAELLDPNIDGILGAISHVLREQHDIGRNLLEACVDTVVELSPLVKESKNVENLLDISTYLLQQPLRRVNPKVKGSILLILEHFIVLDDLQRNIELKQTVYHTLASLFSFFKDKQNRESLSRVLIVFAAQETSLQEVAKLCADLNSYVEGRLDEPDYDKRLAAFRSITREREVQLTVEQWLPLLNNMVFFLRQDEEFGILSTNAADVLCTFVNAAVSAWDLPSKSPYVTQLSDVILPAIYAGVREPSEAVRREVLRLLGHLVTQLGVWEPLSDLTSLAPAKDEESDKAFFFNILTPAVSRQVQALQLLVSVNERSPFSSKNVSQIFIPLLEHFIFGREEGSDDQGLGAQATSTIASLSVSLDWSQYRAILRRYIGFLESKPELQKQVIRLLDKVADSLVFAKEHGTETKMDLDQSESGQVKYRLATTLPNETKIGEEVSNNFLPLMLKHLHDKDEETVSARVPVAVIIVKLLTILPENMLNTKLPGVLTDICHILRSKAWESREMSRSTLAKIACILGPGSFGFILKELRGALTKGYQLHVLSYSLHTLLLAVIPEFAPGELDYCLDSIMAIIMDDIFGATGQEKDAEEYVSKMKEVKSSKSQDSMELIAKNASVNQLASLIRPLQSLLSEKLDVRTVRKIDELLNRISSGILQNRSAESRDTLVFCYEVIQDVYKAQKPRAEAQIDPRVKRYLVQKWVRNTTKGEKYTHKLIRFSIDVLRSVLRKHDSLRNAANVSGFLPILGDAVVAGEEEVKVAAFKLLVVLIKVPFKTTESADLYKVAFKEALKSISISITTTSDIAQTALKLCSQVIRDRREIPIKDAAVDMLLGKLKDDLTQPLYRHVTFNFLRSVLDRKVETATVYDTLDYVGTIMITNDDKDTRDLARGAYFQYLREYPQQKKRWTKTKEFVVANLKYQREGGRLSVMEIIHLLLMKTADDFVQEVVATCFIPLVFVLANDESERCRLAAGELIKEIFRKADKERLQKFLTLLRSWISQDENAAVLKLALEAFSFYFAAKEESVKDKRDIELVIKKITGVLGETQSDWELSNTGLRVVQTLLGNFPAKILSQDSQELWTVVISSLAHPREEVVLSSIKLLGLYLADFASNAASGSEAQTLKGSYGLTLDQDQTTQLVRHMLDVLSGLEVEEGLAAEAARILLFLGAFLDSDVDASDLEERDEDDDFFKDEEVDVTMGYVFSKLSAIVRRETPPRASALVGKLAAIEALEAFCIKATKEDIKASVRTILRPLRHLTDPSIRPPYVLDETFKSRYESLKTKAQSIMELLQQKLGASDYTKDLLAVGEEIKDRRQQRSSKRKIEAITQPEKFGREKRKKMDKKKERKKAKGQEHRNHRRGY</sequence>
<keyword evidence="7" id="KW-1185">Reference proteome</keyword>
<dbReference type="Proteomes" id="UP000014074">
    <property type="component" value="Unassembled WGS sequence"/>
</dbReference>
<gene>
    <name evidence="6" type="ORF">UCRPA7_4030</name>
</gene>
<dbReference type="Gene3D" id="1.25.10.10">
    <property type="entry name" value="Leucine-rich Repeat Variant"/>
    <property type="match status" value="2"/>
</dbReference>
<evidence type="ECO:0000259" key="4">
    <source>
        <dbReference type="Pfam" id="PF20416"/>
    </source>
</evidence>
<feature type="domain" description="U3 small nucleolar RNA-associated protein 20 N-terminal" evidence="3">
    <location>
        <begin position="158"/>
        <end position="759"/>
    </location>
</feature>
<dbReference type="EMBL" id="KB933082">
    <property type="protein sequence ID" value="EOO00483.1"/>
    <property type="molecule type" value="Genomic_DNA"/>
</dbReference>
<dbReference type="InterPro" id="IPR052575">
    <property type="entry name" value="SSU_processome_comp_20"/>
</dbReference>
<dbReference type="Pfam" id="PF20416">
    <property type="entry name" value="UTP20"/>
    <property type="match status" value="1"/>
</dbReference>
<dbReference type="eggNOG" id="KOG1823">
    <property type="taxonomic scope" value="Eukaryota"/>
</dbReference>
<dbReference type="KEGG" id="tmn:UCRPA7_4030"/>
<dbReference type="GeneID" id="19324440"/>
<reference evidence="7" key="1">
    <citation type="journal article" date="2013" name="Genome Announc.">
        <title>Draft genome sequence of the ascomycete Phaeoacremonium aleophilum strain UCR-PA7, a causal agent of the esca disease complex in grapevines.</title>
        <authorList>
            <person name="Blanco-Ulate B."/>
            <person name="Rolshausen P."/>
            <person name="Cantu D."/>
        </authorList>
    </citation>
    <scope>NUCLEOTIDE SEQUENCE [LARGE SCALE GENOMIC DNA]</scope>
    <source>
        <strain evidence="7">UCR-PA7</strain>
    </source>
</reference>
<feature type="compositionally biased region" description="Basic residues" evidence="2">
    <location>
        <begin position="1842"/>
        <end position="1869"/>
    </location>
</feature>
<dbReference type="InterPro" id="IPR011430">
    <property type="entry name" value="UTP20_N"/>
</dbReference>
<feature type="repeat" description="HEAT" evidence="1">
    <location>
        <begin position="1462"/>
        <end position="1500"/>
    </location>
</feature>
<dbReference type="InterPro" id="IPR016024">
    <property type="entry name" value="ARM-type_fold"/>
</dbReference>
<feature type="domain" description="U3 small nucleolar RNA-associated protein 20" evidence="4">
    <location>
        <begin position="966"/>
        <end position="1184"/>
    </location>
</feature>
<organism evidence="6 7">
    <name type="scientific">Phaeoacremonium minimum (strain UCR-PA7)</name>
    <name type="common">Esca disease fungus</name>
    <name type="synonym">Togninia minima</name>
    <dbReference type="NCBI Taxonomy" id="1286976"/>
    <lineage>
        <taxon>Eukaryota</taxon>
        <taxon>Fungi</taxon>
        <taxon>Dikarya</taxon>
        <taxon>Ascomycota</taxon>
        <taxon>Pezizomycotina</taxon>
        <taxon>Sordariomycetes</taxon>
        <taxon>Sordariomycetidae</taxon>
        <taxon>Togniniales</taxon>
        <taxon>Togniniaceae</taxon>
        <taxon>Phaeoacremonium</taxon>
    </lineage>
</organism>
<proteinExistence type="predicted"/>
<evidence type="ECO:0000259" key="3">
    <source>
        <dbReference type="Pfam" id="PF07539"/>
    </source>
</evidence>
<name>R8BM77_PHAM7</name>
<dbReference type="SUPFAM" id="SSF48371">
    <property type="entry name" value="ARM repeat"/>
    <property type="match status" value="2"/>
</dbReference>
<dbReference type="OrthoDB" id="360653at2759"/>
<accession>R8BM77</accession>
<dbReference type="InterPro" id="IPR046523">
    <property type="entry name" value="UTP20_dom"/>
</dbReference>
<evidence type="ECO:0000256" key="1">
    <source>
        <dbReference type="PROSITE-ProRule" id="PRU00103"/>
    </source>
</evidence>
<feature type="region of interest" description="Disordered" evidence="2">
    <location>
        <begin position="1820"/>
        <end position="1869"/>
    </location>
</feature>
<feature type="domain" description="U3 small nucleolar RNA-associated protein 20 C-terminal" evidence="5">
    <location>
        <begin position="1602"/>
        <end position="1859"/>
    </location>
</feature>